<evidence type="ECO:0000256" key="1">
    <source>
        <dbReference type="ARBA" id="ARBA00009820"/>
    </source>
</evidence>
<feature type="chain" id="PRO_5020544206" evidence="2">
    <location>
        <begin position="23"/>
        <end position="295"/>
    </location>
</feature>
<dbReference type="PROSITE" id="PS51257">
    <property type="entry name" value="PROKAR_LIPOPROTEIN"/>
    <property type="match status" value="1"/>
</dbReference>
<keyword evidence="2" id="KW-0732">Signal</keyword>
<dbReference type="SUPFAM" id="SSF82171">
    <property type="entry name" value="DPP6 N-terminal domain-like"/>
    <property type="match status" value="1"/>
</dbReference>
<gene>
    <name evidence="3" type="ORF">EV199_2000</name>
</gene>
<dbReference type="Gene3D" id="2.120.10.30">
    <property type="entry name" value="TolB, C-terminal domain"/>
    <property type="match status" value="1"/>
</dbReference>
<dbReference type="AlphaFoldDB" id="A0A4Q7N515"/>
<dbReference type="PANTHER" id="PTHR36842:SF1">
    <property type="entry name" value="PROTEIN TOLB"/>
    <property type="match status" value="1"/>
</dbReference>
<keyword evidence="4" id="KW-1185">Reference proteome</keyword>
<evidence type="ECO:0000313" key="3">
    <source>
        <dbReference type="EMBL" id="RZS76122.1"/>
    </source>
</evidence>
<dbReference type="EMBL" id="SGXA01000001">
    <property type="protein sequence ID" value="RZS76122.1"/>
    <property type="molecule type" value="Genomic_DNA"/>
</dbReference>
<feature type="signal peptide" evidence="2">
    <location>
        <begin position="1"/>
        <end position="22"/>
    </location>
</feature>
<reference evidence="3 4" key="1">
    <citation type="submission" date="2019-02" db="EMBL/GenBank/DDBJ databases">
        <title>Genomic Encyclopedia of Type Strains, Phase IV (KMG-IV): sequencing the most valuable type-strain genomes for metagenomic binning, comparative biology and taxonomic classification.</title>
        <authorList>
            <person name="Goeker M."/>
        </authorList>
    </citation>
    <scope>NUCLEOTIDE SEQUENCE [LARGE SCALE GENOMIC DNA]</scope>
    <source>
        <strain evidence="3 4">DSM 18116</strain>
    </source>
</reference>
<proteinExistence type="inferred from homology"/>
<dbReference type="OrthoDB" id="8432779at2"/>
<dbReference type="InterPro" id="IPR011659">
    <property type="entry name" value="WD40"/>
</dbReference>
<evidence type="ECO:0000313" key="4">
    <source>
        <dbReference type="Proteomes" id="UP000293874"/>
    </source>
</evidence>
<dbReference type="InterPro" id="IPR011042">
    <property type="entry name" value="6-blade_b-propeller_TolB-like"/>
</dbReference>
<accession>A0A4Q7N515</accession>
<dbReference type="RefSeq" id="WP_130540437.1">
    <property type="nucleotide sequence ID" value="NZ_CP042431.1"/>
</dbReference>
<dbReference type="Pfam" id="PF07676">
    <property type="entry name" value="PD40"/>
    <property type="match status" value="5"/>
</dbReference>
<comment type="similarity">
    <text evidence="1">Belongs to the TolB family.</text>
</comment>
<protein>
    <submittedName>
        <fullName evidence="3">WD40 repeat protein</fullName>
    </submittedName>
</protein>
<comment type="caution">
    <text evidence="3">The sequence shown here is derived from an EMBL/GenBank/DDBJ whole genome shotgun (WGS) entry which is preliminary data.</text>
</comment>
<dbReference type="Proteomes" id="UP000293874">
    <property type="component" value="Unassembled WGS sequence"/>
</dbReference>
<organism evidence="3 4">
    <name type="scientific">Pseudobacter ginsenosidimutans</name>
    <dbReference type="NCBI Taxonomy" id="661488"/>
    <lineage>
        <taxon>Bacteria</taxon>
        <taxon>Pseudomonadati</taxon>
        <taxon>Bacteroidota</taxon>
        <taxon>Chitinophagia</taxon>
        <taxon>Chitinophagales</taxon>
        <taxon>Chitinophagaceae</taxon>
        <taxon>Pseudobacter</taxon>
    </lineage>
</organism>
<sequence>MRKMHYGFIQAILFAFSFITFSCQSPQEDSIINYPSPLPDSTALKSLPGIVSKEGLDFNAAFSPDGKSLFFSRSGHGKYLIMESRYDSGRWHEPVISPAFDTMFSNTDPFFTADGALYFISNRPASTTDTTRDYDIYKMAKQNDQWLAPERLHAINSDSTEYYVSLARNGNIYFASYRDGNLDLYSSKMEKGNYQNPVSLGPVINSASDEHDPLIAPDESYLIFTSTRPGGAGEADLYIAHKKDKAWQRPKNMGGGINTATYEYCPNLSPNGKYFLFSSEYDVKWISADVLKTYQ</sequence>
<evidence type="ECO:0000256" key="2">
    <source>
        <dbReference type="SAM" id="SignalP"/>
    </source>
</evidence>
<dbReference type="PANTHER" id="PTHR36842">
    <property type="entry name" value="PROTEIN TOLB HOMOLOG"/>
    <property type="match status" value="1"/>
</dbReference>
<name>A0A4Q7N515_9BACT</name>